<dbReference type="AlphaFoldDB" id="A0A8J4DZ12"/>
<evidence type="ECO:0000313" key="3">
    <source>
        <dbReference type="Proteomes" id="UP000612585"/>
    </source>
</evidence>
<dbReference type="EMBL" id="BOPG01000019">
    <property type="protein sequence ID" value="GIJ55494.1"/>
    <property type="molecule type" value="Genomic_DNA"/>
</dbReference>
<comment type="caution">
    <text evidence="2">The sequence shown here is derived from an EMBL/GenBank/DDBJ whole genome shotgun (WGS) entry which is preliminary data.</text>
</comment>
<dbReference type="Proteomes" id="UP000612585">
    <property type="component" value="Unassembled WGS sequence"/>
</dbReference>
<proteinExistence type="predicted"/>
<dbReference type="InterPro" id="IPR002575">
    <property type="entry name" value="Aminoglycoside_PTrfase"/>
</dbReference>
<evidence type="ECO:0000259" key="1">
    <source>
        <dbReference type="Pfam" id="PF01636"/>
    </source>
</evidence>
<dbReference type="SUPFAM" id="SSF56112">
    <property type="entry name" value="Protein kinase-like (PK-like)"/>
    <property type="match status" value="1"/>
</dbReference>
<keyword evidence="3" id="KW-1185">Reference proteome</keyword>
<protein>
    <recommendedName>
        <fullName evidence="1">Aminoglycoside phosphotransferase domain-containing protein</fullName>
    </recommendedName>
</protein>
<dbReference type="Gene3D" id="3.30.200.20">
    <property type="entry name" value="Phosphorylase Kinase, domain 1"/>
    <property type="match status" value="1"/>
</dbReference>
<dbReference type="InterPro" id="IPR011009">
    <property type="entry name" value="Kinase-like_dom_sf"/>
</dbReference>
<accession>A0A8J4DZ12</accession>
<name>A0A8J4DZ12_9ACTN</name>
<evidence type="ECO:0000313" key="2">
    <source>
        <dbReference type="EMBL" id="GIJ55494.1"/>
    </source>
</evidence>
<dbReference type="Gene3D" id="3.90.1200.10">
    <property type="match status" value="1"/>
</dbReference>
<sequence length="296" mass="31217">MRPALRTEIERLAGGRVVDARSCAGGFSPGFASRLTLADGGRVFVKAIDARRWPHEVAAYRAEARVNAALPNGAPAPRFRGALDDERWIVLAFEDVDGVTPEPWTPDALGRVLAATADLGRPAVPLDRDHPRLGGWATLTADRLAPHDPWAAANLKRLTDLERAGLDTACGDSLVHGDLYPHNILLTPDRVVVVDWPHARLGAPVVDLVTVLSSAAADGLDPEAALRRRADSGAAGVPPGDVDAVLAAHAGFLVSGGLATMPPGLEPIAAAKRRLGAAAARWLRHRIDDGKSPITD</sequence>
<feature type="domain" description="Aminoglycoside phosphotransferase" evidence="1">
    <location>
        <begin position="33"/>
        <end position="232"/>
    </location>
</feature>
<reference evidence="2" key="1">
    <citation type="submission" date="2021-01" db="EMBL/GenBank/DDBJ databases">
        <title>Whole genome shotgun sequence of Virgisporangium aurantiacum NBRC 16421.</title>
        <authorList>
            <person name="Komaki H."/>
            <person name="Tamura T."/>
        </authorList>
    </citation>
    <scope>NUCLEOTIDE SEQUENCE</scope>
    <source>
        <strain evidence="2">NBRC 16421</strain>
    </source>
</reference>
<gene>
    <name evidence="2" type="ORF">Vau01_030100</name>
</gene>
<dbReference type="Pfam" id="PF01636">
    <property type="entry name" value="APH"/>
    <property type="match status" value="1"/>
</dbReference>
<organism evidence="2 3">
    <name type="scientific">Virgisporangium aurantiacum</name>
    <dbReference type="NCBI Taxonomy" id="175570"/>
    <lineage>
        <taxon>Bacteria</taxon>
        <taxon>Bacillati</taxon>
        <taxon>Actinomycetota</taxon>
        <taxon>Actinomycetes</taxon>
        <taxon>Micromonosporales</taxon>
        <taxon>Micromonosporaceae</taxon>
        <taxon>Virgisporangium</taxon>
    </lineage>
</organism>